<organism evidence="7 12">
    <name type="scientific">Dorea formicigenerans</name>
    <dbReference type="NCBI Taxonomy" id="39486"/>
    <lineage>
        <taxon>Bacteria</taxon>
        <taxon>Bacillati</taxon>
        <taxon>Bacillota</taxon>
        <taxon>Clostridia</taxon>
        <taxon>Lachnospirales</taxon>
        <taxon>Lachnospiraceae</taxon>
        <taxon>Dorea</taxon>
    </lineage>
</organism>
<feature type="transmembrane region" description="Helical" evidence="6">
    <location>
        <begin position="208"/>
        <end position="228"/>
    </location>
</feature>
<dbReference type="Proteomes" id="UP000285652">
    <property type="component" value="Unassembled WGS sequence"/>
</dbReference>
<dbReference type="Proteomes" id="UP000283630">
    <property type="component" value="Unassembled WGS sequence"/>
</dbReference>
<dbReference type="Proteomes" id="UP000261208">
    <property type="component" value="Unassembled WGS sequence"/>
</dbReference>
<accession>A0A3E4EWA6</accession>
<feature type="transmembrane region" description="Helical" evidence="6">
    <location>
        <begin position="127"/>
        <end position="148"/>
    </location>
</feature>
<evidence type="ECO:0000313" key="15">
    <source>
        <dbReference type="Proteomes" id="UP000285652"/>
    </source>
</evidence>
<feature type="transmembrane region" description="Helical" evidence="6">
    <location>
        <begin position="250"/>
        <end position="278"/>
    </location>
</feature>
<feature type="transmembrane region" description="Helical" evidence="6">
    <location>
        <begin position="12"/>
        <end position="35"/>
    </location>
</feature>
<keyword evidence="3 6" id="KW-0812">Transmembrane</keyword>
<dbReference type="PANTHER" id="PTHR30294:SF29">
    <property type="entry name" value="MULTIDRUG ABC TRANSPORTER PERMEASE YBHS-RELATED"/>
    <property type="match status" value="1"/>
</dbReference>
<dbReference type="EMBL" id="QRHN01000032">
    <property type="protein sequence ID" value="RHF75757.1"/>
    <property type="molecule type" value="Genomic_DNA"/>
</dbReference>
<dbReference type="EMBL" id="QRWH01000017">
    <property type="protein sequence ID" value="RGT07070.1"/>
    <property type="molecule type" value="Genomic_DNA"/>
</dbReference>
<evidence type="ECO:0000313" key="14">
    <source>
        <dbReference type="Proteomes" id="UP000283630"/>
    </source>
</evidence>
<evidence type="ECO:0000313" key="12">
    <source>
        <dbReference type="Proteomes" id="UP000260664"/>
    </source>
</evidence>
<evidence type="ECO:0000313" key="9">
    <source>
        <dbReference type="EMBL" id="RGT07070.1"/>
    </source>
</evidence>
<evidence type="ECO:0000313" key="16">
    <source>
        <dbReference type="Proteomes" id="UP000285666"/>
    </source>
</evidence>
<keyword evidence="5 6" id="KW-0472">Membrane</keyword>
<evidence type="ECO:0000256" key="1">
    <source>
        <dbReference type="ARBA" id="ARBA00004651"/>
    </source>
</evidence>
<comment type="subcellular location">
    <subcellularLocation>
        <location evidence="1">Cell membrane</location>
        <topology evidence="1">Multi-pass membrane protein</topology>
    </subcellularLocation>
</comment>
<evidence type="ECO:0000313" key="8">
    <source>
        <dbReference type="EMBL" id="RGK42921.1"/>
    </source>
</evidence>
<proteinExistence type="predicted"/>
<feature type="transmembrane region" description="Helical" evidence="6">
    <location>
        <begin position="90"/>
        <end position="115"/>
    </location>
</feature>
<feature type="transmembrane region" description="Helical" evidence="6">
    <location>
        <begin position="178"/>
        <end position="201"/>
    </location>
</feature>
<protein>
    <submittedName>
        <fullName evidence="7">ABC transporter</fullName>
    </submittedName>
</protein>
<dbReference type="EMBL" id="QSOI01000026">
    <property type="protein sequence ID" value="RGI80900.1"/>
    <property type="molecule type" value="Genomic_DNA"/>
</dbReference>
<evidence type="ECO:0000256" key="6">
    <source>
        <dbReference type="SAM" id="Phobius"/>
    </source>
</evidence>
<dbReference type="Pfam" id="PF12679">
    <property type="entry name" value="ABC2_membrane_2"/>
    <property type="match status" value="1"/>
</dbReference>
<dbReference type="AlphaFoldDB" id="A0A3E4EWA6"/>
<evidence type="ECO:0000256" key="3">
    <source>
        <dbReference type="ARBA" id="ARBA00022692"/>
    </source>
</evidence>
<evidence type="ECO:0000256" key="5">
    <source>
        <dbReference type="ARBA" id="ARBA00023136"/>
    </source>
</evidence>
<feature type="transmembrane region" description="Helical" evidence="6">
    <location>
        <begin position="155"/>
        <end position="172"/>
    </location>
</feature>
<dbReference type="GO" id="GO:0140359">
    <property type="term" value="F:ABC-type transporter activity"/>
    <property type="evidence" value="ECO:0007669"/>
    <property type="project" value="InterPro"/>
</dbReference>
<dbReference type="GO" id="GO:0005886">
    <property type="term" value="C:plasma membrane"/>
    <property type="evidence" value="ECO:0007669"/>
    <property type="project" value="UniProtKB-SubCell"/>
</dbReference>
<dbReference type="Proteomes" id="UP000285666">
    <property type="component" value="Unassembled WGS sequence"/>
</dbReference>
<dbReference type="EMBL" id="QRQQ01000017">
    <property type="protein sequence ID" value="RHN13429.1"/>
    <property type="molecule type" value="Genomic_DNA"/>
</dbReference>
<evidence type="ECO:0000313" key="10">
    <source>
        <dbReference type="EMBL" id="RHF75757.1"/>
    </source>
</evidence>
<dbReference type="PANTHER" id="PTHR30294">
    <property type="entry name" value="MEMBRANE COMPONENT OF ABC TRANSPORTER YHHJ-RELATED"/>
    <property type="match status" value="1"/>
</dbReference>
<dbReference type="Proteomes" id="UP000260664">
    <property type="component" value="Unassembled WGS sequence"/>
</dbReference>
<evidence type="ECO:0000313" key="13">
    <source>
        <dbReference type="Proteomes" id="UP000261208"/>
    </source>
</evidence>
<reference evidence="12 13" key="1">
    <citation type="submission" date="2018-08" db="EMBL/GenBank/DDBJ databases">
        <title>A genome reference for cultivated species of the human gut microbiota.</title>
        <authorList>
            <person name="Zou Y."/>
            <person name="Xue W."/>
            <person name="Luo G."/>
        </authorList>
    </citation>
    <scope>NUCLEOTIDE SEQUENCE [LARGE SCALE GENOMIC DNA]</scope>
    <source>
        <strain evidence="9 14">AF19-4AC</strain>
        <strain evidence="11 15">AF31-13BH</strain>
        <strain evidence="10 16">AM23-7AC</strain>
        <strain evidence="8 13">TF11-11</strain>
        <strain evidence="7 12">TM09-19AC</strain>
    </source>
</reference>
<dbReference type="RefSeq" id="WP_117495825.1">
    <property type="nucleotide sequence ID" value="NZ_AP031430.1"/>
</dbReference>
<evidence type="ECO:0000313" key="11">
    <source>
        <dbReference type="EMBL" id="RHN13429.1"/>
    </source>
</evidence>
<keyword evidence="2" id="KW-1003">Cell membrane</keyword>
<comment type="caution">
    <text evidence="7">The sequence shown here is derived from an EMBL/GenBank/DDBJ whole genome shotgun (WGS) entry which is preliminary data.</text>
</comment>
<name>A0A3E4EWA6_9FIRM</name>
<dbReference type="EMBL" id="QSQQ01000037">
    <property type="protein sequence ID" value="RGK42921.1"/>
    <property type="molecule type" value="Genomic_DNA"/>
</dbReference>
<keyword evidence="4 6" id="KW-1133">Transmembrane helix</keyword>
<gene>
    <name evidence="10" type="ORF">DW658_14855</name>
    <name evidence="9" type="ORF">DWX53_13480</name>
    <name evidence="11" type="ORF">DWZ24_14500</name>
    <name evidence="8" type="ORF">DXD10_16530</name>
    <name evidence="7" type="ORF">DXD84_13825</name>
</gene>
<evidence type="ECO:0000256" key="4">
    <source>
        <dbReference type="ARBA" id="ARBA00022989"/>
    </source>
</evidence>
<feature type="transmembrane region" description="Helical" evidence="6">
    <location>
        <begin position="47"/>
        <end position="69"/>
    </location>
</feature>
<evidence type="ECO:0000256" key="2">
    <source>
        <dbReference type="ARBA" id="ARBA00022475"/>
    </source>
</evidence>
<sequence length="287" mass="31605">MKAVLKHELSGYFHSLTAYVFGAFLLVFVGIGSMLYNIQQAVANFEYVLGFISLIFVGLVPILTMRVLAEERKQRTDQLLYSLPITTTDIILGKYLALLVVFLIPLVIVAFYPLIFAKFGDVYLLTSYGSLIAFFIMGAALIAIGMFISSLTENLGMAAGICVAVVLFNYYSVSLADYISSSVIGSIIALVVLILIVGLIIKILTKNDAVAAGVGAVLLIAVAVIYFAKKSVFEGLLPNIMKTLSLFERFYTFVNGVFDMTAIVFYLSVIVFFLFLCVQSLEKRRYN</sequence>
<evidence type="ECO:0000313" key="7">
    <source>
        <dbReference type="EMBL" id="RGI80900.1"/>
    </source>
</evidence>
<dbReference type="InterPro" id="IPR051449">
    <property type="entry name" value="ABC-2_transporter_component"/>
</dbReference>